<dbReference type="EMBL" id="DF968260">
    <property type="protein sequence ID" value="GAP48449.1"/>
    <property type="molecule type" value="Genomic_DNA"/>
</dbReference>
<reference evidence="2" key="1">
    <citation type="journal article" date="2015" name="Genome Announc.">
        <title>Draft Genome Sequence of Thiostrepton-Producing Streptomyces azureus ATCC 14921.</title>
        <authorList>
            <person name="Sakihara K."/>
            <person name="Maeda J."/>
            <person name="Tashiro K."/>
            <person name="Fujino Y."/>
            <person name="Kuhara S."/>
            <person name="Ohshima T."/>
            <person name="Ogata S."/>
            <person name="Doi K."/>
        </authorList>
    </citation>
    <scope>NUCLEOTIDE SEQUENCE [LARGE SCALE GENOMIC DNA]</scope>
    <source>
        <strain evidence="2">ATCC14921</strain>
    </source>
</reference>
<organism evidence="2 3">
    <name type="scientific">Streptomyces azureus</name>
    <dbReference type="NCBI Taxonomy" id="146537"/>
    <lineage>
        <taxon>Bacteria</taxon>
        <taxon>Bacillati</taxon>
        <taxon>Actinomycetota</taxon>
        <taxon>Actinomycetes</taxon>
        <taxon>Kitasatosporales</taxon>
        <taxon>Streptomycetaceae</taxon>
        <taxon>Streptomyces</taxon>
    </lineage>
</organism>
<evidence type="ECO:0000256" key="1">
    <source>
        <dbReference type="SAM" id="MobiDB-lite"/>
    </source>
</evidence>
<dbReference type="Proteomes" id="UP000053859">
    <property type="component" value="Unassembled WGS sequence"/>
</dbReference>
<evidence type="ECO:0000313" key="2">
    <source>
        <dbReference type="EMBL" id="GAP48449.1"/>
    </source>
</evidence>
<keyword evidence="2" id="KW-0012">Acyltransferase</keyword>
<evidence type="ECO:0000313" key="3">
    <source>
        <dbReference type="Proteomes" id="UP000053859"/>
    </source>
</evidence>
<keyword evidence="2" id="KW-0808">Transferase</keyword>
<protein>
    <submittedName>
        <fullName evidence="2">Apolipoprotein N-acyltransferase</fullName>
    </submittedName>
</protein>
<keyword evidence="3" id="KW-1185">Reference proteome</keyword>
<dbReference type="GO" id="GO:0016746">
    <property type="term" value="F:acyltransferase activity"/>
    <property type="evidence" value="ECO:0007669"/>
    <property type="project" value="UniProtKB-KW"/>
</dbReference>
<keyword evidence="2" id="KW-0449">Lipoprotein</keyword>
<feature type="region of interest" description="Disordered" evidence="1">
    <location>
        <begin position="1"/>
        <end position="112"/>
    </location>
</feature>
<gene>
    <name evidence="2" type="ORF">SAZU_3275</name>
</gene>
<dbReference type="AlphaFoldDB" id="A0A0K8PM11"/>
<sequence length="112" mass="11754">MCRPQPVFPDSRYADGGSKRLTEALSASGRQPLATSESGRDSQPCAVVRREGRRGSERAADTHFCDVSHLLPTGGKRAPIGPSQGLWTGSGKGSRQPYVSPGPVLPGARNGP</sequence>
<proteinExistence type="predicted"/>
<feature type="compositionally biased region" description="Basic and acidic residues" evidence="1">
    <location>
        <begin position="48"/>
        <end position="66"/>
    </location>
</feature>
<accession>A0A0K8PM11</accession>
<name>A0A0K8PM11_STRAJ</name>